<accession>S7W776</accession>
<protein>
    <submittedName>
        <fullName evidence="1">Uncharacterized protein</fullName>
    </submittedName>
</protein>
<keyword evidence="2" id="KW-1185">Reference proteome</keyword>
<evidence type="ECO:0000313" key="2">
    <source>
        <dbReference type="Proteomes" id="UP000014978"/>
    </source>
</evidence>
<dbReference type="InParanoid" id="S7W776"/>
<dbReference type="EMBL" id="ATCN01000631">
    <property type="protein sequence ID" value="EPR78656.1"/>
    <property type="molecule type" value="Genomic_DNA"/>
</dbReference>
<comment type="caution">
    <text evidence="1">The sequence shown here is derived from an EMBL/GenBank/DDBJ whole genome shotgun (WGS) entry which is preliminary data.</text>
</comment>
<dbReference type="HOGENOM" id="CLU_122985_0_0_1"/>
<proteinExistence type="predicted"/>
<dbReference type="VEuPathDB" id="MicrosporidiaDB:SLOPH_1056"/>
<sequence length="162" mass="18618">MLTRNEYDFFCREEKNFNFFIKLYRNIKLLIMIRIKKLPVLCLISFMNIQASNISACGEEASVKDVLIKIRKKNGTEIRGNGIINKLGYKAKLNNKQMTCDIKIKRLEFSGVDVVIRKGMSYVYFSKLGINKDGMIEGVDENGNTITEKELLTETITFKATI</sequence>
<organism evidence="1 2">
    <name type="scientific">Spraguea lophii (strain 42_110)</name>
    <name type="common">Microsporidian parasite</name>
    <dbReference type="NCBI Taxonomy" id="1358809"/>
    <lineage>
        <taxon>Eukaryota</taxon>
        <taxon>Fungi</taxon>
        <taxon>Fungi incertae sedis</taxon>
        <taxon>Microsporidia</taxon>
        <taxon>Spragueidae</taxon>
        <taxon>Spraguea</taxon>
    </lineage>
</organism>
<gene>
    <name evidence="1" type="ORF">SLOPH_1056</name>
</gene>
<feature type="non-terminal residue" evidence="1">
    <location>
        <position position="162"/>
    </location>
</feature>
<name>S7W776_SPRLO</name>
<dbReference type="Proteomes" id="UP000014978">
    <property type="component" value="Unassembled WGS sequence"/>
</dbReference>
<evidence type="ECO:0000313" key="1">
    <source>
        <dbReference type="EMBL" id="EPR78656.1"/>
    </source>
</evidence>
<dbReference type="AlphaFoldDB" id="S7W776"/>
<reference evidence="2" key="1">
    <citation type="journal article" date="2013" name="PLoS Genet.">
        <title>The genome of Spraguea lophii and the basis of host-microsporidian interactions.</title>
        <authorList>
            <person name="Campbell S.E."/>
            <person name="Williams T.A."/>
            <person name="Yousuf A."/>
            <person name="Soanes D.M."/>
            <person name="Paszkiewicz K.H."/>
            <person name="Williams B.A.P."/>
        </authorList>
    </citation>
    <scope>NUCLEOTIDE SEQUENCE [LARGE SCALE GENOMIC DNA]</scope>
    <source>
        <strain evidence="2">42_110</strain>
    </source>
</reference>